<dbReference type="EMBL" id="GDHC01015592">
    <property type="protein sequence ID" value="JAQ03037.1"/>
    <property type="molecule type" value="Transcribed_RNA"/>
</dbReference>
<dbReference type="Gene3D" id="4.10.400.10">
    <property type="entry name" value="Low-density Lipoprotein Receptor"/>
    <property type="match status" value="1"/>
</dbReference>
<name>A0A0A9W552_LYGHE</name>
<organism evidence="4">
    <name type="scientific">Lygus hesperus</name>
    <name type="common">Western plant bug</name>
    <dbReference type="NCBI Taxonomy" id="30085"/>
    <lineage>
        <taxon>Eukaryota</taxon>
        <taxon>Metazoa</taxon>
        <taxon>Ecdysozoa</taxon>
        <taxon>Arthropoda</taxon>
        <taxon>Hexapoda</taxon>
        <taxon>Insecta</taxon>
        <taxon>Pterygota</taxon>
        <taxon>Neoptera</taxon>
        <taxon>Paraneoptera</taxon>
        <taxon>Hemiptera</taxon>
        <taxon>Heteroptera</taxon>
        <taxon>Panheteroptera</taxon>
        <taxon>Cimicomorpha</taxon>
        <taxon>Miridae</taxon>
        <taxon>Mirini</taxon>
        <taxon>Lygus</taxon>
    </lineage>
</organism>
<keyword evidence="2" id="KW-1133">Transmembrane helix</keyword>
<feature type="domain" description="Glucosidase II beta subunit N-terminal" evidence="3">
    <location>
        <begin position="67"/>
        <end position="144"/>
    </location>
</feature>
<evidence type="ECO:0000256" key="2">
    <source>
        <dbReference type="SAM" id="Phobius"/>
    </source>
</evidence>
<dbReference type="EMBL" id="GDHC01005630">
    <property type="protein sequence ID" value="JAQ12999.1"/>
    <property type="molecule type" value="Transcribed_RNA"/>
</dbReference>
<reference evidence="4" key="1">
    <citation type="journal article" date="2014" name="PLoS ONE">
        <title>Transcriptome-Based Identification of ABC Transporters in the Western Tarnished Plant Bug Lygus hesperus.</title>
        <authorList>
            <person name="Hull J.J."/>
            <person name="Chaney K."/>
            <person name="Geib S.M."/>
            <person name="Fabrick J.A."/>
            <person name="Brent C.S."/>
            <person name="Walsh D."/>
            <person name="Lavine L.C."/>
        </authorList>
    </citation>
    <scope>NUCLEOTIDE SEQUENCE</scope>
</reference>
<dbReference type="PANTHER" id="PTHR12630">
    <property type="entry name" value="N-LINKED OLIGOSACCHARIDE PROCESSING"/>
    <property type="match status" value="1"/>
</dbReference>
<dbReference type="PANTHER" id="PTHR12630:SF1">
    <property type="entry name" value="GLUCOSIDASE 2 SUBUNIT BETA"/>
    <property type="match status" value="1"/>
</dbReference>
<dbReference type="SUPFAM" id="SSF57424">
    <property type="entry name" value="LDL receptor-like module"/>
    <property type="match status" value="1"/>
</dbReference>
<reference evidence="5" key="3">
    <citation type="journal article" date="2016" name="Gigascience">
        <title>De novo construction of an expanded transcriptome assembly for the western tarnished plant bug, Lygus hesperus.</title>
        <authorList>
            <person name="Tassone E.E."/>
            <person name="Geib S.M."/>
            <person name="Hall B."/>
            <person name="Fabrick J.A."/>
            <person name="Brent C.S."/>
            <person name="Hull J.J."/>
        </authorList>
    </citation>
    <scope>NUCLEOTIDE SEQUENCE</scope>
</reference>
<evidence type="ECO:0000313" key="4">
    <source>
        <dbReference type="EMBL" id="JAF99994.1"/>
    </source>
</evidence>
<accession>A0A0A9W552</accession>
<protein>
    <submittedName>
        <fullName evidence="4">Glucosidase 2 subunit beta</fullName>
    </submittedName>
</protein>
<keyword evidence="1" id="KW-1015">Disulfide bond</keyword>
<dbReference type="AlphaFoldDB" id="A0A0A9W552"/>
<dbReference type="InterPro" id="IPR036055">
    <property type="entry name" value="LDL_receptor-like_sf"/>
</dbReference>
<evidence type="ECO:0000313" key="5">
    <source>
        <dbReference type="EMBL" id="JAQ03037.1"/>
    </source>
</evidence>
<dbReference type="InterPro" id="IPR039794">
    <property type="entry name" value="Gtb1-like"/>
</dbReference>
<evidence type="ECO:0000259" key="3">
    <source>
        <dbReference type="Pfam" id="PF12999"/>
    </source>
</evidence>
<dbReference type="CDD" id="cd00112">
    <property type="entry name" value="LDLa"/>
    <property type="match status" value="1"/>
</dbReference>
<evidence type="ECO:0000256" key="1">
    <source>
        <dbReference type="ARBA" id="ARBA00023157"/>
    </source>
</evidence>
<dbReference type="GO" id="GO:0006491">
    <property type="term" value="P:N-glycan processing"/>
    <property type="evidence" value="ECO:0007669"/>
    <property type="project" value="TreeGrafter"/>
</dbReference>
<dbReference type="EMBL" id="GBHO01043609">
    <property type="protein sequence ID" value="JAF99994.1"/>
    <property type="molecule type" value="Transcribed_RNA"/>
</dbReference>
<evidence type="ECO:0000313" key="6">
    <source>
        <dbReference type="EMBL" id="JAQ12999.1"/>
    </source>
</evidence>
<proteinExistence type="predicted"/>
<dbReference type="GO" id="GO:0017177">
    <property type="term" value="C:glucosidase II complex"/>
    <property type="evidence" value="ECO:0007669"/>
    <property type="project" value="TreeGrafter"/>
</dbReference>
<feature type="transmembrane region" description="Helical" evidence="2">
    <location>
        <begin position="12"/>
        <end position="33"/>
    </location>
</feature>
<dbReference type="InterPro" id="IPR028146">
    <property type="entry name" value="PRKCSH_N"/>
</dbReference>
<gene>
    <name evidence="4" type="primary">PRKCSH_0</name>
    <name evidence="6" type="synonym">PRKCSH_3</name>
    <name evidence="4" type="ORF">CM83_37250</name>
    <name evidence="6" type="ORF">g.55292</name>
    <name evidence="5" type="ORF">g.55293</name>
</gene>
<dbReference type="Pfam" id="PF12999">
    <property type="entry name" value="PRKCSH-like"/>
    <property type="match status" value="1"/>
</dbReference>
<dbReference type="InterPro" id="IPR002172">
    <property type="entry name" value="LDrepeatLR_classA_rpt"/>
</dbReference>
<keyword evidence="2" id="KW-0812">Transmembrane</keyword>
<reference evidence="4" key="2">
    <citation type="submission" date="2014-07" db="EMBL/GenBank/DDBJ databases">
        <authorList>
            <person name="Hull J."/>
        </authorList>
    </citation>
    <scope>NUCLEOTIDE SEQUENCE</scope>
</reference>
<keyword evidence="2" id="KW-0472">Membrane</keyword>
<sequence>MEMRCASLKKRTIKSLSLLIGGVGLIFVLYQLMMAQFMEETQNSKMDVHGIVHNRKIINLKRSRIVADSDGDYFLCDDGIRISNSKLNDDYCDCDDGSDEPDTEACSGVSYFECHVRFTKFKIPSGWVNDGICDCCDGSDERDSKSIGLIHLSMGVQKKMNHFLSPCPNTCPK</sequence>